<dbReference type="InterPro" id="IPR011010">
    <property type="entry name" value="DNA_brk_join_enz"/>
</dbReference>
<dbReference type="OrthoDB" id="9801717at2"/>
<dbReference type="SUPFAM" id="SSF56349">
    <property type="entry name" value="DNA breaking-rejoining enzymes"/>
    <property type="match status" value="1"/>
</dbReference>
<dbReference type="InterPro" id="IPR002104">
    <property type="entry name" value="Integrase_catalytic"/>
</dbReference>
<dbReference type="InterPro" id="IPR050090">
    <property type="entry name" value="Tyrosine_recombinase_XerCD"/>
</dbReference>
<sequence>MKNQLLPTIILKREAIHNIDSILLFFKYNNQLLSIIRTIGKFKWSKSRRCWHGKFNQENLKLVRNSFGNLTTIKEDASLYSVPKYNIIRSPRILSNDNKKILEAFIKYLDGRMYGKSTVETYSVFIADFLDYIKDKPLNTLTNRDVELFVEDVFIPKKYSISTHRQFISALKLFKLFYPESKIEALNLIRPKKSKFLPIVLSQQELLEILRVTKNLKHRAILALIYSCGLRVGELINLELKHIDVHRLQVAIKNSKGRKDRYVNMAVSLTPLINNYIRTYNPVIYFAEGAPSNKYTASSVRAFLRKSCKLAGITKTVTPHTLRHSYATHLLENGTDIRLIQTLLGHNKPETTMIYTHVSTRSLETISNPLDEAVKKFKINKNKDEYLKINRNI</sequence>
<comment type="similarity">
    <text evidence="1">Belongs to the 'phage' integrase family.</text>
</comment>
<feature type="domain" description="Tyr recombinase" evidence="5">
    <location>
        <begin position="196"/>
        <end position="368"/>
    </location>
</feature>
<dbReference type="Gene3D" id="1.10.150.130">
    <property type="match status" value="1"/>
</dbReference>
<dbReference type="InterPro" id="IPR013762">
    <property type="entry name" value="Integrase-like_cat_sf"/>
</dbReference>
<evidence type="ECO:0000313" key="6">
    <source>
        <dbReference type="EMBL" id="TEW74107.1"/>
    </source>
</evidence>
<protein>
    <submittedName>
        <fullName evidence="6">Integrase</fullName>
    </submittedName>
</protein>
<dbReference type="InterPro" id="IPR004107">
    <property type="entry name" value="Integrase_SAM-like_N"/>
</dbReference>
<dbReference type="Pfam" id="PF00589">
    <property type="entry name" value="Phage_integrase"/>
    <property type="match status" value="1"/>
</dbReference>
<dbReference type="GO" id="GO:0015074">
    <property type="term" value="P:DNA integration"/>
    <property type="evidence" value="ECO:0007669"/>
    <property type="project" value="UniProtKB-KW"/>
</dbReference>
<dbReference type="PROSITE" id="PS51898">
    <property type="entry name" value="TYR_RECOMBINASE"/>
    <property type="match status" value="1"/>
</dbReference>
<evidence type="ECO:0000259" key="5">
    <source>
        <dbReference type="PROSITE" id="PS51898"/>
    </source>
</evidence>
<dbReference type="Pfam" id="PF13495">
    <property type="entry name" value="Phage_int_SAM_4"/>
    <property type="match status" value="1"/>
</dbReference>
<evidence type="ECO:0000256" key="3">
    <source>
        <dbReference type="ARBA" id="ARBA00023125"/>
    </source>
</evidence>
<organism evidence="6 7">
    <name type="scientific">Gramella jeungdoensis</name>
    <dbReference type="NCBI Taxonomy" id="708091"/>
    <lineage>
        <taxon>Bacteria</taxon>
        <taxon>Pseudomonadati</taxon>
        <taxon>Bacteroidota</taxon>
        <taxon>Flavobacteriia</taxon>
        <taxon>Flavobacteriales</taxon>
        <taxon>Flavobacteriaceae</taxon>
        <taxon>Christiangramia</taxon>
    </lineage>
</organism>
<keyword evidence="4" id="KW-0233">DNA recombination</keyword>
<evidence type="ECO:0000256" key="2">
    <source>
        <dbReference type="ARBA" id="ARBA00022908"/>
    </source>
</evidence>
<gene>
    <name evidence="6" type="ORF">E2488_11590</name>
</gene>
<dbReference type="PANTHER" id="PTHR30349:SF41">
    <property type="entry name" value="INTEGRASE_RECOMBINASE PROTEIN MJ0367-RELATED"/>
    <property type="match status" value="1"/>
</dbReference>
<keyword evidence="7" id="KW-1185">Reference proteome</keyword>
<dbReference type="PANTHER" id="PTHR30349">
    <property type="entry name" value="PHAGE INTEGRASE-RELATED"/>
    <property type="match status" value="1"/>
</dbReference>
<accession>A0A4Y8ASC9</accession>
<dbReference type="Proteomes" id="UP000298517">
    <property type="component" value="Unassembled WGS sequence"/>
</dbReference>
<dbReference type="AlphaFoldDB" id="A0A4Y8ASC9"/>
<dbReference type="GO" id="GO:0006310">
    <property type="term" value="P:DNA recombination"/>
    <property type="evidence" value="ECO:0007669"/>
    <property type="project" value="UniProtKB-KW"/>
</dbReference>
<evidence type="ECO:0000256" key="4">
    <source>
        <dbReference type="ARBA" id="ARBA00023172"/>
    </source>
</evidence>
<dbReference type="RefSeq" id="WP_134248505.1">
    <property type="nucleotide sequence ID" value="NZ_SNQI01000003.1"/>
</dbReference>
<comment type="caution">
    <text evidence="6">The sequence shown here is derived from an EMBL/GenBank/DDBJ whole genome shotgun (WGS) entry which is preliminary data.</text>
</comment>
<proteinExistence type="inferred from homology"/>
<evidence type="ECO:0000313" key="7">
    <source>
        <dbReference type="Proteomes" id="UP000298517"/>
    </source>
</evidence>
<dbReference type="EMBL" id="SNQI01000003">
    <property type="protein sequence ID" value="TEW74107.1"/>
    <property type="molecule type" value="Genomic_DNA"/>
</dbReference>
<reference evidence="6 7" key="1">
    <citation type="journal article" date="2011" name="J. Microbiol.">
        <title>Gramella jeungdoensis sp. nov., isolated from a solar saltern in Korea.</title>
        <authorList>
            <person name="Joung Y."/>
            <person name="Kim H."/>
            <person name="Jang T."/>
            <person name="Ahn T.S."/>
            <person name="Joh K."/>
        </authorList>
    </citation>
    <scope>NUCLEOTIDE SEQUENCE [LARGE SCALE GENOMIC DNA]</scope>
    <source>
        <strain evidence="6 7">KCTC 23123</strain>
    </source>
</reference>
<dbReference type="Gene3D" id="1.10.443.10">
    <property type="entry name" value="Intergrase catalytic core"/>
    <property type="match status" value="1"/>
</dbReference>
<evidence type="ECO:0000256" key="1">
    <source>
        <dbReference type="ARBA" id="ARBA00008857"/>
    </source>
</evidence>
<keyword evidence="3" id="KW-0238">DNA-binding</keyword>
<keyword evidence="2" id="KW-0229">DNA integration</keyword>
<name>A0A4Y8ASC9_9FLAO</name>
<dbReference type="InterPro" id="IPR010998">
    <property type="entry name" value="Integrase_recombinase_N"/>
</dbReference>
<dbReference type="GO" id="GO:0003677">
    <property type="term" value="F:DNA binding"/>
    <property type="evidence" value="ECO:0007669"/>
    <property type="project" value="UniProtKB-KW"/>
</dbReference>